<dbReference type="EMBL" id="DSUT01000073">
    <property type="protein sequence ID" value="HGK28037.1"/>
    <property type="molecule type" value="Genomic_DNA"/>
</dbReference>
<name>A0A7C4GDH4_UNCW3</name>
<organism evidence="5">
    <name type="scientific">candidate division WOR-3 bacterium</name>
    <dbReference type="NCBI Taxonomy" id="2052148"/>
    <lineage>
        <taxon>Bacteria</taxon>
        <taxon>Bacteria division WOR-3</taxon>
    </lineage>
</organism>
<dbReference type="InterPro" id="IPR015168">
    <property type="entry name" value="SsuA/THI5"/>
</dbReference>
<evidence type="ECO:0000256" key="3">
    <source>
        <dbReference type="ARBA" id="ARBA00022729"/>
    </source>
</evidence>
<protein>
    <submittedName>
        <fullName evidence="5">ABC transporter substrate-binding protein</fullName>
    </submittedName>
</protein>
<sequence>MIKLLNIIIVLLAAALIAVILYPQIQENRPLPLRLACDSSITSLPFLVAVEETLFTKNRLDPELRFYSDPDSALADLFAGKTDVGIFPWSSVLKRMATHKETLRVFMSIEFRPALPVDAIACRKNARIKQLTDLKGKSLAYPPQFRDYVVPLLAAVNLTPAQVKASEVPFSAIPGLLAAGTVDAAWLLEPQLCPLDVASYDTISGATTRYVSGPFPGAAVGFSPQFLRTTSKTVRMRLKIATDAAVAHIEGKPDKARQTLGRYFTYCTDRCDDCRLPQIHRLVEINKESVKALAARLLAAGVLADTLQTQGIYVEPAQMAR</sequence>
<evidence type="ECO:0000256" key="2">
    <source>
        <dbReference type="ARBA" id="ARBA00010742"/>
    </source>
</evidence>
<dbReference type="SUPFAM" id="SSF53850">
    <property type="entry name" value="Periplasmic binding protein-like II"/>
    <property type="match status" value="1"/>
</dbReference>
<dbReference type="PANTHER" id="PTHR30024:SF47">
    <property type="entry name" value="TAURINE-BINDING PERIPLASMIC PROTEIN"/>
    <property type="match status" value="1"/>
</dbReference>
<accession>A0A7C4GDH4</accession>
<feature type="domain" description="SsuA/THI5-like" evidence="4">
    <location>
        <begin position="43"/>
        <end position="198"/>
    </location>
</feature>
<evidence type="ECO:0000259" key="4">
    <source>
        <dbReference type="Pfam" id="PF09084"/>
    </source>
</evidence>
<comment type="caution">
    <text evidence="5">The sequence shown here is derived from an EMBL/GenBank/DDBJ whole genome shotgun (WGS) entry which is preliminary data.</text>
</comment>
<dbReference type="Gene3D" id="3.40.190.10">
    <property type="entry name" value="Periplasmic binding protein-like II"/>
    <property type="match status" value="2"/>
</dbReference>
<reference evidence="5" key="1">
    <citation type="journal article" date="2020" name="mSystems">
        <title>Genome- and Community-Level Interaction Insights into Carbon Utilization and Element Cycling Functions of Hydrothermarchaeota in Hydrothermal Sediment.</title>
        <authorList>
            <person name="Zhou Z."/>
            <person name="Liu Y."/>
            <person name="Xu W."/>
            <person name="Pan J."/>
            <person name="Luo Z.H."/>
            <person name="Li M."/>
        </authorList>
    </citation>
    <scope>NUCLEOTIDE SEQUENCE [LARGE SCALE GENOMIC DNA]</scope>
    <source>
        <strain evidence="5">SpSt-488</strain>
    </source>
</reference>
<dbReference type="Pfam" id="PF09084">
    <property type="entry name" value="NMT1"/>
    <property type="match status" value="1"/>
</dbReference>
<evidence type="ECO:0000256" key="1">
    <source>
        <dbReference type="ARBA" id="ARBA00004418"/>
    </source>
</evidence>
<comment type="subcellular location">
    <subcellularLocation>
        <location evidence="1">Periplasm</location>
    </subcellularLocation>
</comment>
<evidence type="ECO:0000313" key="5">
    <source>
        <dbReference type="EMBL" id="HGK28037.1"/>
    </source>
</evidence>
<dbReference type="PANTHER" id="PTHR30024">
    <property type="entry name" value="ALIPHATIC SULFONATES-BINDING PROTEIN-RELATED"/>
    <property type="match status" value="1"/>
</dbReference>
<dbReference type="AlphaFoldDB" id="A0A7C4GDH4"/>
<dbReference type="GO" id="GO:0042597">
    <property type="term" value="C:periplasmic space"/>
    <property type="evidence" value="ECO:0007669"/>
    <property type="project" value="UniProtKB-SubCell"/>
</dbReference>
<proteinExistence type="inferred from homology"/>
<keyword evidence="3" id="KW-0732">Signal</keyword>
<comment type="similarity">
    <text evidence="2">Belongs to the bacterial solute-binding protein SsuA/TauA family.</text>
</comment>
<gene>
    <name evidence="5" type="ORF">ENS41_03700</name>
</gene>